<accession>A0A7W8Z7E3</accession>
<dbReference type="NCBIfam" id="TIGR04267">
    <property type="entry name" value="mod_HExxH"/>
    <property type="match status" value="1"/>
</dbReference>
<proteinExistence type="predicted"/>
<evidence type="ECO:0000313" key="2">
    <source>
        <dbReference type="Proteomes" id="UP000588112"/>
    </source>
</evidence>
<dbReference type="Proteomes" id="UP000588112">
    <property type="component" value="Unassembled WGS sequence"/>
</dbReference>
<name>A0A7W8Z7E3_9ACTN</name>
<gene>
    <name evidence="1" type="ORF">BJ981_004547</name>
</gene>
<dbReference type="InterPro" id="IPR026337">
    <property type="entry name" value="AKG_HExxH"/>
</dbReference>
<organism evidence="1 2">
    <name type="scientific">Sphaerisporangium krabiense</name>
    <dbReference type="NCBI Taxonomy" id="763782"/>
    <lineage>
        <taxon>Bacteria</taxon>
        <taxon>Bacillati</taxon>
        <taxon>Actinomycetota</taxon>
        <taxon>Actinomycetes</taxon>
        <taxon>Streptosporangiales</taxon>
        <taxon>Streptosporangiaceae</taxon>
        <taxon>Sphaerisporangium</taxon>
    </lineage>
</organism>
<reference evidence="1 2" key="1">
    <citation type="submission" date="2020-08" db="EMBL/GenBank/DDBJ databases">
        <title>Sequencing the genomes of 1000 actinobacteria strains.</title>
        <authorList>
            <person name="Klenk H.-P."/>
        </authorList>
    </citation>
    <scope>NUCLEOTIDE SEQUENCE [LARGE SCALE GENOMIC DNA]</scope>
    <source>
        <strain evidence="1 2">DSM 45790</strain>
    </source>
</reference>
<sequence>MSPRRHSLPAGLFDRLAAGGGGPAAVRALAAAEHSKRLVLLRAVVDTAAAAGHPGARRAADAYALLARLQRTVPAAVRDAVTYPAVGFWALRVLRGLMLGDPRADPAQLAAVAAVAAVRGRVPLRVGVPVTRGRVTLPSLGVALLPGAPEAWAVVRPDGRGGAVVTAAGRAVTVPRDPHTEAGAWLGLRRLSAGTAEAAVTFLLDDTDPLRFPPHPRVGPRLSPGEVAAWQAVIGRGWALLGRAHRGVAGEVAAGLRVLVPLQAPPDGVASATSAEAFGCVAMSRPPRPLDLARGLAHEVQHAKLAALGTMFPLIAGPGGERFYAPWREDPRPAEGLLQGAYAHLGIARFLRRQWDADSDPAARLEAQTEFARWREATWDVAHVLLGGGLLTGHGERFVTGMVASLAELRAEDVPRAAVGRAGRLAEEHLTRWLNRARIGVSR</sequence>
<comment type="caution">
    <text evidence="1">The sequence shown here is derived from an EMBL/GenBank/DDBJ whole genome shotgun (WGS) entry which is preliminary data.</text>
</comment>
<evidence type="ECO:0000313" key="1">
    <source>
        <dbReference type="EMBL" id="MBB5628848.1"/>
    </source>
</evidence>
<protein>
    <recommendedName>
        <fullName evidence="3">HEXXH motif domain-containing protein</fullName>
    </recommendedName>
</protein>
<dbReference type="EMBL" id="JACHBR010000001">
    <property type="protein sequence ID" value="MBB5628848.1"/>
    <property type="molecule type" value="Genomic_DNA"/>
</dbReference>
<keyword evidence="2" id="KW-1185">Reference proteome</keyword>
<dbReference type="RefSeq" id="WP_184613549.1">
    <property type="nucleotide sequence ID" value="NZ_BOOS01000002.1"/>
</dbReference>
<evidence type="ECO:0008006" key="3">
    <source>
        <dbReference type="Google" id="ProtNLM"/>
    </source>
</evidence>
<dbReference type="AlphaFoldDB" id="A0A7W8Z7E3"/>